<dbReference type="GO" id="GO:0006508">
    <property type="term" value="P:proteolysis"/>
    <property type="evidence" value="ECO:0007669"/>
    <property type="project" value="UniProtKB-KW"/>
</dbReference>
<dbReference type="OrthoDB" id="9815953at2"/>
<dbReference type="Proteomes" id="UP000275076">
    <property type="component" value="Unassembled WGS sequence"/>
</dbReference>
<dbReference type="Pfam" id="PF06866">
    <property type="entry name" value="DUF1256"/>
    <property type="match status" value="1"/>
</dbReference>
<evidence type="ECO:0000313" key="2">
    <source>
        <dbReference type="Proteomes" id="UP000275076"/>
    </source>
</evidence>
<dbReference type="GO" id="GO:0008233">
    <property type="term" value="F:peptidase activity"/>
    <property type="evidence" value="ECO:0007669"/>
    <property type="project" value="UniProtKB-KW"/>
</dbReference>
<keyword evidence="1" id="KW-0645">Protease</keyword>
<sequence>MLGKNSGAAFTFQVHVDDVHASYHLSTQLIEQLQSISMYQDIVIVCIGTDRSTGDSLGPLIGSSLEKKMLKRMFIYGTLKDPVHAVNLEETLQEIHVRHPNSFILAIDACLGRLKNVGNINFSKGPVIPGAAMKKKLPYVGDMHITGIVNVSGMMEYFVLQNTRLHLVIAMAESIARALATADRKLKTPTVPPVSPPNSSPRTIYNTGTCKTESALSLQKNSPQ</sequence>
<keyword evidence="1" id="KW-0378">Hydrolase</keyword>
<dbReference type="SUPFAM" id="SSF53163">
    <property type="entry name" value="HybD-like"/>
    <property type="match status" value="1"/>
</dbReference>
<dbReference type="AlphaFoldDB" id="A0A428MUP3"/>
<organism evidence="1 2">
    <name type="scientific">Salibacterium salarium</name>
    <dbReference type="NCBI Taxonomy" id="284579"/>
    <lineage>
        <taxon>Bacteria</taxon>
        <taxon>Bacillati</taxon>
        <taxon>Bacillota</taxon>
        <taxon>Bacilli</taxon>
        <taxon>Bacillales</taxon>
        <taxon>Bacillaceae</taxon>
    </lineage>
</organism>
<comment type="caution">
    <text evidence="1">The sequence shown here is derived from an EMBL/GenBank/DDBJ whole genome shotgun (WGS) entry which is preliminary data.</text>
</comment>
<keyword evidence="2" id="KW-1185">Reference proteome</keyword>
<dbReference type="NCBIfam" id="TIGR02841">
    <property type="entry name" value="spore_YyaC"/>
    <property type="match status" value="1"/>
</dbReference>
<dbReference type="InterPro" id="IPR009665">
    <property type="entry name" value="YyaC"/>
</dbReference>
<protein>
    <submittedName>
        <fullName evidence="1">Spore protease YyaC</fullName>
    </submittedName>
</protein>
<gene>
    <name evidence="1" type="primary">yyaC</name>
    <name evidence="1" type="ORF">D7Z54_29410</name>
</gene>
<reference evidence="1 2" key="1">
    <citation type="submission" date="2018-10" db="EMBL/GenBank/DDBJ databases">
        <title>Draft genome sequence of Bacillus salarius IM0101, isolated from a hypersaline soil in Inner Mongolia, China.</title>
        <authorList>
            <person name="Yamprayoonswat W."/>
            <person name="Boonvisut S."/>
            <person name="Jumpathong W."/>
            <person name="Sittihan S."/>
            <person name="Ruangsuj P."/>
            <person name="Wanthongcharoen S."/>
            <person name="Thongpramul N."/>
            <person name="Pimmason S."/>
            <person name="Yu B."/>
            <person name="Yasawong M."/>
        </authorList>
    </citation>
    <scope>NUCLEOTIDE SEQUENCE [LARGE SCALE GENOMIC DNA]</scope>
    <source>
        <strain evidence="1 2">IM0101</strain>
    </source>
</reference>
<dbReference type="InterPro" id="IPR023430">
    <property type="entry name" value="Pept_HybD-like_dom_sf"/>
</dbReference>
<name>A0A428MUP3_9BACI</name>
<evidence type="ECO:0000313" key="1">
    <source>
        <dbReference type="EMBL" id="RSL29806.1"/>
    </source>
</evidence>
<accession>A0A428MUP3</accession>
<proteinExistence type="predicted"/>
<dbReference type="EMBL" id="RBVX01000051">
    <property type="protein sequence ID" value="RSL29806.1"/>
    <property type="molecule type" value="Genomic_DNA"/>
</dbReference>
<dbReference type="RefSeq" id="WP_125561865.1">
    <property type="nucleotide sequence ID" value="NZ_RBVX01000051.1"/>
</dbReference>